<dbReference type="OrthoDB" id="3647at2759"/>
<sequence>MSETTAVNKAYFDKAAADYDDKFQSLCAKLEAELKARAHLLGADTRGRLLDYACGTGLISQAIGNSFDQCVGIDLSDKMVQSYNAKAQSQGLFPTLRQAHVGNLVDPADPDPTGLSIPLFHDFDAAGVALGFHHFDDCALAARRLAERLRPNGLFFVVDFLPHGSMDRHQEAARGVTHHGFGEARMRGLFEQAGVASHFSFDVVAGDVVSGHMGPAGCNVVPRLFVAIGRKA</sequence>
<dbReference type="InterPro" id="IPR029063">
    <property type="entry name" value="SAM-dependent_MTases_sf"/>
</dbReference>
<proteinExistence type="inferred from homology"/>
<evidence type="ECO:0008006" key="4">
    <source>
        <dbReference type="Google" id="ProtNLM"/>
    </source>
</evidence>
<dbReference type="EMBL" id="NJEU01000178">
    <property type="protein sequence ID" value="PHH79678.1"/>
    <property type="molecule type" value="Genomic_DNA"/>
</dbReference>
<evidence type="ECO:0000313" key="3">
    <source>
        <dbReference type="Proteomes" id="UP000224854"/>
    </source>
</evidence>
<dbReference type="PANTHER" id="PTHR43591">
    <property type="entry name" value="METHYLTRANSFERASE"/>
    <property type="match status" value="1"/>
</dbReference>
<dbReference type="Pfam" id="PF13489">
    <property type="entry name" value="Methyltransf_23"/>
    <property type="match status" value="1"/>
</dbReference>
<protein>
    <recommendedName>
        <fullName evidence="4">Methyltransferase domain-containing protein</fullName>
    </recommendedName>
</protein>
<dbReference type="CDD" id="cd02440">
    <property type="entry name" value="AdoMet_MTases"/>
    <property type="match status" value="1"/>
</dbReference>
<name>A0A2C5YNL7_9HYPO</name>
<dbReference type="SUPFAM" id="SSF53335">
    <property type="entry name" value="S-adenosyl-L-methionine-dependent methyltransferases"/>
    <property type="match status" value="1"/>
</dbReference>
<dbReference type="AlphaFoldDB" id="A0A2C5YNL7"/>
<reference evidence="2 3" key="1">
    <citation type="submission" date="2017-06" db="EMBL/GenBank/DDBJ databases">
        <title>Ant-infecting Ophiocordyceps genomes reveal a high diversity of potential behavioral manipulation genes and a possible major role for enterotoxins.</title>
        <authorList>
            <person name="De Bekker C."/>
            <person name="Evans H.C."/>
            <person name="Brachmann A."/>
            <person name="Hughes D.P."/>
        </authorList>
    </citation>
    <scope>NUCLEOTIDE SEQUENCE [LARGE SCALE GENOMIC DNA]</scope>
    <source>
        <strain evidence="2 3">1348a</strain>
    </source>
</reference>
<organism evidence="2 3">
    <name type="scientific">Ophiocordyceps australis</name>
    <dbReference type="NCBI Taxonomy" id="1399860"/>
    <lineage>
        <taxon>Eukaryota</taxon>
        <taxon>Fungi</taxon>
        <taxon>Dikarya</taxon>
        <taxon>Ascomycota</taxon>
        <taxon>Pezizomycotina</taxon>
        <taxon>Sordariomycetes</taxon>
        <taxon>Hypocreomycetidae</taxon>
        <taxon>Hypocreales</taxon>
        <taxon>Ophiocordycipitaceae</taxon>
        <taxon>Ophiocordyceps</taxon>
    </lineage>
</organism>
<evidence type="ECO:0000256" key="1">
    <source>
        <dbReference type="ARBA" id="ARBA00038158"/>
    </source>
</evidence>
<accession>A0A2C5YNL7</accession>
<comment type="similarity">
    <text evidence="1">Belongs to the methyltransferase superfamily. LaeA methyltransferase family.</text>
</comment>
<dbReference type="PANTHER" id="PTHR43591:SF108">
    <property type="entry name" value="S-ADENOSYL-L-METHIONINE-DEPENDENT METHYLTRANSFERASE"/>
    <property type="match status" value="1"/>
</dbReference>
<gene>
    <name evidence="2" type="ORF">CDD82_2236</name>
</gene>
<keyword evidence="3" id="KW-1185">Reference proteome</keyword>
<evidence type="ECO:0000313" key="2">
    <source>
        <dbReference type="EMBL" id="PHH79678.1"/>
    </source>
</evidence>
<comment type="caution">
    <text evidence="2">The sequence shown here is derived from an EMBL/GenBank/DDBJ whole genome shotgun (WGS) entry which is preliminary data.</text>
</comment>
<dbReference type="Gene3D" id="3.40.50.150">
    <property type="entry name" value="Vaccinia Virus protein VP39"/>
    <property type="match status" value="1"/>
</dbReference>
<dbReference type="Proteomes" id="UP000224854">
    <property type="component" value="Unassembled WGS sequence"/>
</dbReference>